<sequence>MQKTFLSLPAELRQRILYSSFNTTYKITLRPIPEDEDQDDFINRYRPLYDALQKWEAELRHCRTVVENFMRVCKDSRMNDDVRYIAHQRIEELVPLLHKMIKENKFDERDFEGTLENTTERAALTMMKISKAVGGRLNLRKKNC</sequence>
<dbReference type="EMBL" id="WNWS01000071">
    <property type="protein sequence ID" value="KAE9982772.1"/>
    <property type="molecule type" value="Genomic_DNA"/>
</dbReference>
<keyword evidence="4" id="KW-1185">Reference proteome</keyword>
<evidence type="ECO:0000313" key="1">
    <source>
        <dbReference type="EMBL" id="KAE9982772.1"/>
    </source>
</evidence>
<gene>
    <name evidence="2" type="ORF">EG327_010802</name>
    <name evidence="1" type="ORF">EG328_010636</name>
</gene>
<name>A0A8H3V452_VENIN</name>
<dbReference type="AlphaFoldDB" id="A0A8H3V452"/>
<reference evidence="1 3" key="1">
    <citation type="submission" date="2018-12" db="EMBL/GenBank/DDBJ databases">
        <title>Venturia inaequalis Genome Resource.</title>
        <authorList>
            <person name="Lichtner F.J."/>
        </authorList>
    </citation>
    <scope>NUCLEOTIDE SEQUENCE [LARGE SCALE GENOMIC DNA]</scope>
    <source>
        <strain evidence="1 3">120213</strain>
        <strain evidence="2 4">DMI_063113</strain>
    </source>
</reference>
<evidence type="ECO:0000313" key="3">
    <source>
        <dbReference type="Proteomes" id="UP000447873"/>
    </source>
</evidence>
<comment type="caution">
    <text evidence="1">The sequence shown here is derived from an EMBL/GenBank/DDBJ whole genome shotgun (WGS) entry which is preliminary data.</text>
</comment>
<dbReference type="EMBL" id="WNWR01000008">
    <property type="protein sequence ID" value="KAE9994362.1"/>
    <property type="molecule type" value="Genomic_DNA"/>
</dbReference>
<proteinExistence type="predicted"/>
<accession>A0A8H3V452</accession>
<organism evidence="1 3">
    <name type="scientific">Venturia inaequalis</name>
    <name type="common">Apple scab fungus</name>
    <dbReference type="NCBI Taxonomy" id="5025"/>
    <lineage>
        <taxon>Eukaryota</taxon>
        <taxon>Fungi</taxon>
        <taxon>Dikarya</taxon>
        <taxon>Ascomycota</taxon>
        <taxon>Pezizomycotina</taxon>
        <taxon>Dothideomycetes</taxon>
        <taxon>Pleosporomycetidae</taxon>
        <taxon>Venturiales</taxon>
        <taxon>Venturiaceae</taxon>
        <taxon>Venturia</taxon>
    </lineage>
</organism>
<dbReference type="Proteomes" id="UP000447873">
    <property type="component" value="Unassembled WGS sequence"/>
</dbReference>
<evidence type="ECO:0000313" key="4">
    <source>
        <dbReference type="Proteomes" id="UP000490939"/>
    </source>
</evidence>
<protein>
    <submittedName>
        <fullName evidence="1">Uncharacterized protein</fullName>
    </submittedName>
</protein>
<evidence type="ECO:0000313" key="2">
    <source>
        <dbReference type="EMBL" id="KAE9994362.1"/>
    </source>
</evidence>
<dbReference type="Proteomes" id="UP000490939">
    <property type="component" value="Unassembled WGS sequence"/>
</dbReference>